<dbReference type="AlphaFoldDB" id="A0A8S1ILD9"/>
<dbReference type="EMBL" id="CAJHUC010000344">
    <property type="protein sequence ID" value="CAD7695443.1"/>
    <property type="molecule type" value="Genomic_DNA"/>
</dbReference>
<protein>
    <submittedName>
        <fullName evidence="1">Uncharacterized protein</fullName>
    </submittedName>
</protein>
<comment type="caution">
    <text evidence="1">The sequence shown here is derived from an EMBL/GenBank/DDBJ whole genome shotgun (WGS) entry which is preliminary data.</text>
</comment>
<name>A0A8S1ILD9_9CHLO</name>
<proteinExistence type="predicted"/>
<evidence type="ECO:0000313" key="2">
    <source>
        <dbReference type="Proteomes" id="UP000708148"/>
    </source>
</evidence>
<gene>
    <name evidence="1" type="ORF">OSTQU699_LOCUS804</name>
</gene>
<accession>A0A8S1ILD9</accession>
<evidence type="ECO:0000313" key="1">
    <source>
        <dbReference type="EMBL" id="CAD7695443.1"/>
    </source>
</evidence>
<sequence>MPFMDVLLHGCDSSNSTNSVRKLHGMGMGPDCRRGADKGNGPSAEDMFNIKEGSAIAEKEKLASEATLCRTQVALLEDAVSRQQETLRRAARLPHNQGTLSLSAPLFLCASAPESHLTGIRDFVCQGKRMAPSHLFSKRWNHFDMTISLAPSQVRRSADGCLFILHHFTRKKISAEQLKCISHLANGSYHDTLDGRWPCGCSVLSV</sequence>
<reference evidence="1" key="1">
    <citation type="submission" date="2020-12" db="EMBL/GenBank/DDBJ databases">
        <authorList>
            <person name="Iha C."/>
        </authorList>
    </citation>
    <scope>NUCLEOTIDE SEQUENCE</scope>
</reference>
<dbReference type="Proteomes" id="UP000708148">
    <property type="component" value="Unassembled WGS sequence"/>
</dbReference>
<organism evidence="1 2">
    <name type="scientific">Ostreobium quekettii</name>
    <dbReference type="NCBI Taxonomy" id="121088"/>
    <lineage>
        <taxon>Eukaryota</taxon>
        <taxon>Viridiplantae</taxon>
        <taxon>Chlorophyta</taxon>
        <taxon>core chlorophytes</taxon>
        <taxon>Ulvophyceae</taxon>
        <taxon>TCBD clade</taxon>
        <taxon>Bryopsidales</taxon>
        <taxon>Ostreobineae</taxon>
        <taxon>Ostreobiaceae</taxon>
        <taxon>Ostreobium</taxon>
    </lineage>
</organism>
<keyword evidence="2" id="KW-1185">Reference proteome</keyword>